<feature type="transmembrane region" description="Helical" evidence="2">
    <location>
        <begin position="57"/>
        <end position="76"/>
    </location>
</feature>
<evidence type="ECO:0000256" key="1">
    <source>
        <dbReference type="SAM" id="MobiDB-lite"/>
    </source>
</evidence>
<evidence type="ECO:0000313" key="5">
    <source>
        <dbReference type="Proteomes" id="UP000029665"/>
    </source>
</evidence>
<accession>A0A060S4I7</accession>
<protein>
    <recommendedName>
        <fullName evidence="3">DUF6535 domain-containing protein</fullName>
    </recommendedName>
</protein>
<proteinExistence type="predicted"/>
<keyword evidence="5" id="KW-1185">Reference proteome</keyword>
<feature type="transmembrane region" description="Helical" evidence="2">
    <location>
        <begin position="188"/>
        <end position="212"/>
    </location>
</feature>
<keyword evidence="2" id="KW-0472">Membrane</keyword>
<feature type="transmembrane region" description="Helical" evidence="2">
    <location>
        <begin position="218"/>
        <end position="242"/>
    </location>
</feature>
<dbReference type="HOGENOM" id="CLU_497946_0_0_1"/>
<dbReference type="Pfam" id="PF20153">
    <property type="entry name" value="DUF6535"/>
    <property type="match status" value="1"/>
</dbReference>
<sequence length="547" mass="60505">MASSYSDVNLQASAQGQSTSAPGVHEKQPDNWADCAKVVEDHHTALVKRWKSEIDTLLVYAGLFSAVLTAFNVELYKLLLPPDGPDATNALLAQIVAQLNTSTALMNGGQRFMPTSSSSNFHTATSSVWINSLWFSSIICSLSAASLGMMVKQWLHETELGLSGTSRDIARLRQYRLDSLQKWRVGDIVAILPVLLQIASALFLAGLIILLWTLHPVVASIASALVAVFTIFVLFTIFAPALSEDCAYRSFQSLLPFIAVQGVYRLVRFLIPACCRTARGKPQLEGHTSSAVWGSFRGWAGMEHVVVQKRVYDLDAHTVEQAHIITLDDAFTLETLRPYASSRPRRDITRFSDIHNLDQAVLAAIAQSLPDVDPDRELLIVIDVLSDYVKGGSCQGNPQLRLEAYACFIKTFGIVYLLSESHGAFMNDDSNRVQRLRRTFSDFTQDLERSTYWQTEILLSQPARMSRRLLAKVAARSGSAEIISNFDKVLEKAMGEALRPAIRSARLFKKVPLIGGIEPLQRGLAWCVYHIAEKRARTPHATASDVV</sequence>
<feature type="region of interest" description="Disordered" evidence="1">
    <location>
        <begin position="1"/>
        <end position="29"/>
    </location>
</feature>
<evidence type="ECO:0000256" key="2">
    <source>
        <dbReference type="SAM" id="Phobius"/>
    </source>
</evidence>
<keyword evidence="2" id="KW-0812">Transmembrane</keyword>
<name>A0A060S4I7_PYCCI</name>
<feature type="transmembrane region" description="Helical" evidence="2">
    <location>
        <begin position="128"/>
        <end position="151"/>
    </location>
</feature>
<evidence type="ECO:0000259" key="3">
    <source>
        <dbReference type="Pfam" id="PF20153"/>
    </source>
</evidence>
<reference evidence="4" key="1">
    <citation type="submission" date="2014-01" db="EMBL/GenBank/DDBJ databases">
        <title>The genome of the white-rot fungus Pycnoporus cinnabarinus: a basidiomycete model with a versatile arsenal for lignocellulosic biomass breakdown.</title>
        <authorList>
            <person name="Levasseur A."/>
            <person name="Lomascolo A."/>
            <person name="Ruiz-Duenas F.J."/>
            <person name="Uzan E."/>
            <person name="Piumi F."/>
            <person name="Kues U."/>
            <person name="Ram A.F.J."/>
            <person name="Murat C."/>
            <person name="Haon M."/>
            <person name="Benoit I."/>
            <person name="Arfi Y."/>
            <person name="Chevret D."/>
            <person name="Drula E."/>
            <person name="Kwon M.J."/>
            <person name="Gouret P."/>
            <person name="Lesage-Meessen L."/>
            <person name="Lombard V."/>
            <person name="Mariette J."/>
            <person name="Noirot C."/>
            <person name="Park J."/>
            <person name="Patyshakuliyeva A."/>
            <person name="Wieneger R.A.B."/>
            <person name="Wosten H.A.B."/>
            <person name="Martin F."/>
            <person name="Coutinho P.M."/>
            <person name="de Vries R."/>
            <person name="Martinez A.T."/>
            <person name="Klopp C."/>
            <person name="Pontarotti P."/>
            <person name="Henrissat B."/>
            <person name="Record E."/>
        </authorList>
    </citation>
    <scope>NUCLEOTIDE SEQUENCE [LARGE SCALE GENOMIC DNA]</scope>
    <source>
        <strain evidence="4">BRFM137</strain>
    </source>
</reference>
<gene>
    <name evidence="4" type="ORF">BN946_scf185042.g18</name>
</gene>
<comment type="caution">
    <text evidence="4">The sequence shown here is derived from an EMBL/GenBank/DDBJ whole genome shotgun (WGS) entry which is preliminary data.</text>
</comment>
<dbReference type="Proteomes" id="UP000029665">
    <property type="component" value="Unassembled WGS sequence"/>
</dbReference>
<dbReference type="AlphaFoldDB" id="A0A060S4I7"/>
<keyword evidence="2" id="KW-1133">Transmembrane helix</keyword>
<dbReference type="InterPro" id="IPR045338">
    <property type="entry name" value="DUF6535"/>
</dbReference>
<feature type="domain" description="DUF6535" evidence="3">
    <location>
        <begin position="32"/>
        <end position="213"/>
    </location>
</feature>
<evidence type="ECO:0000313" key="4">
    <source>
        <dbReference type="EMBL" id="CDO69116.1"/>
    </source>
</evidence>
<dbReference type="EMBL" id="CCBP010000034">
    <property type="protein sequence ID" value="CDO69116.1"/>
    <property type="molecule type" value="Genomic_DNA"/>
</dbReference>
<feature type="compositionally biased region" description="Polar residues" evidence="1">
    <location>
        <begin position="1"/>
        <end position="21"/>
    </location>
</feature>
<organism evidence="4 5">
    <name type="scientific">Pycnoporus cinnabarinus</name>
    <name type="common">Cinnabar-red polypore</name>
    <name type="synonym">Trametes cinnabarina</name>
    <dbReference type="NCBI Taxonomy" id="5643"/>
    <lineage>
        <taxon>Eukaryota</taxon>
        <taxon>Fungi</taxon>
        <taxon>Dikarya</taxon>
        <taxon>Basidiomycota</taxon>
        <taxon>Agaricomycotina</taxon>
        <taxon>Agaricomycetes</taxon>
        <taxon>Polyporales</taxon>
        <taxon>Polyporaceae</taxon>
        <taxon>Trametes</taxon>
    </lineage>
</organism>
<dbReference type="OrthoDB" id="3185525at2759"/>